<evidence type="ECO:0000256" key="1">
    <source>
        <dbReference type="SAM" id="MobiDB-lite"/>
    </source>
</evidence>
<proteinExistence type="predicted"/>
<dbReference type="AlphaFoldDB" id="A0A101RK84"/>
<name>A0A101RK84_9ACTN</name>
<dbReference type="EMBL" id="LMWU01000081">
    <property type="protein sequence ID" value="KUN55483.1"/>
    <property type="molecule type" value="Genomic_DNA"/>
</dbReference>
<feature type="region of interest" description="Disordered" evidence="1">
    <location>
        <begin position="339"/>
        <end position="364"/>
    </location>
</feature>
<accession>A0A101RK84</accession>
<protein>
    <submittedName>
        <fullName evidence="2">Uncharacterized protein</fullName>
    </submittedName>
</protein>
<evidence type="ECO:0000313" key="3">
    <source>
        <dbReference type="Proteomes" id="UP000053669"/>
    </source>
</evidence>
<sequence>MARRDIEKIIGELGEVRRMLTDPHTGVTALHQVQESRHSKVLEHVTYSTTGVREENRELRRRQERMLNDLGQVRAAVDDLRREIAQAWAHTLGLPHIPSTVQPAEEAIETRPAPALETGAGLNDERKDDTPVPDQHAADDPPPAGAGHVFRDQPEPTDQTGAADGQGTERAPGDLAGFSHAPPVHHEVADSTGLLPSAPAARENGTESTAPGPAPAAAPPSTPAEPTGTASSEPTVIDEQQSEYRRGLLAAAAVSSARLICHKDTWAFLVEKSLTHAHFRLPDTISDTDDGQIDTHLSGRSLLAVLVTTQHILDQPADNDLAAWALAHAIHTRTHQAVTTASNERSHNGDVTTIVLDDRPPTAD</sequence>
<dbReference type="STRING" id="58343.AQJ46_49515"/>
<feature type="region of interest" description="Disordered" evidence="1">
    <location>
        <begin position="115"/>
        <end position="236"/>
    </location>
</feature>
<evidence type="ECO:0000313" key="2">
    <source>
        <dbReference type="EMBL" id="KUN55483.1"/>
    </source>
</evidence>
<organism evidence="2 3">
    <name type="scientific">Streptomyces canus</name>
    <dbReference type="NCBI Taxonomy" id="58343"/>
    <lineage>
        <taxon>Bacteria</taxon>
        <taxon>Bacillati</taxon>
        <taxon>Actinomycetota</taxon>
        <taxon>Actinomycetes</taxon>
        <taxon>Kitasatosporales</taxon>
        <taxon>Streptomycetaceae</taxon>
        <taxon>Streptomyces</taxon>
        <taxon>Streptomyces aurantiacus group</taxon>
    </lineage>
</organism>
<reference evidence="2 3" key="1">
    <citation type="submission" date="2015-10" db="EMBL/GenBank/DDBJ databases">
        <title>Draft genome sequence of Streptomyces canus DSM 40017, type strain for the species Streptomyces canus.</title>
        <authorList>
            <person name="Ruckert C."/>
            <person name="Winkler A."/>
            <person name="Kalinowski J."/>
            <person name="Kampfer P."/>
            <person name="Glaeser S."/>
        </authorList>
    </citation>
    <scope>NUCLEOTIDE SEQUENCE [LARGE SCALE GENOMIC DNA]</scope>
    <source>
        <strain evidence="2 3">DSM 40017</strain>
    </source>
</reference>
<feature type="compositionally biased region" description="Pro residues" evidence="1">
    <location>
        <begin position="212"/>
        <end position="223"/>
    </location>
</feature>
<gene>
    <name evidence="2" type="ORF">AQJ46_49515</name>
</gene>
<dbReference type="Proteomes" id="UP000053669">
    <property type="component" value="Unassembled WGS sequence"/>
</dbReference>
<comment type="caution">
    <text evidence="2">The sequence shown here is derived from an EMBL/GenBank/DDBJ whole genome shotgun (WGS) entry which is preliminary data.</text>
</comment>
<dbReference type="RefSeq" id="WP_059211940.1">
    <property type="nucleotide sequence ID" value="NZ_KQ948689.1"/>
</dbReference>